<dbReference type="AlphaFoldDB" id="A0A0S1XDI8"/>
<accession>A0A0S1XDI8</accession>
<gene>
    <name evidence="1" type="ORF">TBCH5v1_1926</name>
</gene>
<dbReference type="EMBL" id="CP013050">
    <property type="protein sequence ID" value="ALM75831.1"/>
    <property type="molecule type" value="Genomic_DNA"/>
</dbReference>
<organism evidence="1 2">
    <name type="scientific">Thermococcus barophilus</name>
    <dbReference type="NCBI Taxonomy" id="55802"/>
    <lineage>
        <taxon>Archaea</taxon>
        <taxon>Methanobacteriati</taxon>
        <taxon>Methanobacteriota</taxon>
        <taxon>Thermococci</taxon>
        <taxon>Thermococcales</taxon>
        <taxon>Thermococcaceae</taxon>
        <taxon>Thermococcus</taxon>
    </lineage>
</organism>
<evidence type="ECO:0000313" key="1">
    <source>
        <dbReference type="EMBL" id="ALM75831.1"/>
    </source>
</evidence>
<evidence type="ECO:0000313" key="2">
    <source>
        <dbReference type="Proteomes" id="UP000066042"/>
    </source>
</evidence>
<sequence>MVFSLEDMQSNVERALGMYLDDLCKAVHVGTTRGAVFLIYKERKYPIVSSKAVLPLIDVFYRFPCLEFISFWREDGKNMYGYAKFAVSRVKVLEEKGDYLLLAVEPHGHMIKANVYVLILLLTVPGFKKTLFRLLEEEGESEDENECGIIDSSYLPT</sequence>
<proteinExistence type="predicted"/>
<name>A0A0S1XDI8_THEBA</name>
<dbReference type="Proteomes" id="UP000066042">
    <property type="component" value="Chromosome"/>
</dbReference>
<dbReference type="PATRIC" id="fig|55802.8.peg.1909"/>
<dbReference type="STRING" id="55802.TBCH5v1_1926"/>
<reference evidence="1 2" key="1">
    <citation type="journal article" date="2016" name="Genome Announc.">
        <title>Complete genome sequence of the hyperthermophilic and piezophilic archaeon Thermococcus barophilus Ch5, capable of growth at the expense of hydrogenogenesis from carbon monoxide and formate.</title>
        <authorList>
            <person name="Oger P."/>
            <person name="Sokolova T.G."/>
            <person name="Kozhevnikova D.A."/>
            <person name="Taranov E.A."/>
            <person name="Vannier P."/>
            <person name="Lee H.S."/>
            <person name="Kwon K.K."/>
            <person name="Kang S.G."/>
            <person name="Lee J.H."/>
            <person name="Bonch-Osmolovskaya E.A."/>
            <person name="Lebedinsky A.V."/>
        </authorList>
    </citation>
    <scope>NUCLEOTIDE SEQUENCE [LARGE SCALE GENOMIC DNA]</scope>
    <source>
        <strain evidence="2">Ch5</strain>
    </source>
</reference>
<protein>
    <submittedName>
        <fullName evidence="1">Uncharacterized protein</fullName>
    </submittedName>
</protein>